<dbReference type="Gene3D" id="3.10.290.10">
    <property type="entry name" value="RNA-binding S4 domain"/>
    <property type="match status" value="1"/>
</dbReference>
<evidence type="ECO:0000313" key="14">
    <source>
        <dbReference type="Proteomes" id="UP000587070"/>
    </source>
</evidence>
<keyword evidence="3 10" id="KW-0436">Ligase</keyword>
<accession>A0A840GKC1</accession>
<comment type="function">
    <text evidence="10">Catalyzes the attachment of tyrosine to tRNA(Tyr) in a two-step reaction: tyrosine is first activated by ATP to form Tyr-AMP and then transferred to the acceptor end of tRNA(Tyr).</text>
</comment>
<evidence type="ECO:0000259" key="12">
    <source>
        <dbReference type="SMART" id="SM00363"/>
    </source>
</evidence>
<dbReference type="GO" id="GO:0005829">
    <property type="term" value="C:cytosol"/>
    <property type="evidence" value="ECO:0007669"/>
    <property type="project" value="TreeGrafter"/>
</dbReference>
<dbReference type="PRINTS" id="PR01040">
    <property type="entry name" value="TRNASYNTHTYR"/>
</dbReference>
<dbReference type="InterPro" id="IPR002942">
    <property type="entry name" value="S4_RNA-bd"/>
</dbReference>
<dbReference type="HAMAP" id="MF_02007">
    <property type="entry name" value="Tyr_tRNA_synth_type2"/>
    <property type="match status" value="1"/>
</dbReference>
<proteinExistence type="inferred from homology"/>
<feature type="short sequence motif" description="'HIGH' region" evidence="10">
    <location>
        <begin position="42"/>
        <end position="51"/>
    </location>
</feature>
<evidence type="ECO:0000256" key="1">
    <source>
        <dbReference type="ARBA" id="ARBA00011738"/>
    </source>
</evidence>
<keyword evidence="14" id="KW-1185">Reference proteome</keyword>
<dbReference type="PROSITE" id="PS00178">
    <property type="entry name" value="AA_TRNA_LIGASE_I"/>
    <property type="match status" value="1"/>
</dbReference>
<keyword evidence="7 10" id="KW-0648">Protein biosynthesis</keyword>
<dbReference type="FunFam" id="1.10.240.10:FF:000006">
    <property type="entry name" value="Tyrosine--tRNA ligase"/>
    <property type="match status" value="1"/>
</dbReference>
<evidence type="ECO:0000256" key="6">
    <source>
        <dbReference type="ARBA" id="ARBA00022884"/>
    </source>
</evidence>
<dbReference type="GO" id="GO:0005524">
    <property type="term" value="F:ATP binding"/>
    <property type="evidence" value="ECO:0007669"/>
    <property type="project" value="UniProtKB-UniRule"/>
</dbReference>
<dbReference type="Gene3D" id="3.40.50.620">
    <property type="entry name" value="HUPs"/>
    <property type="match status" value="1"/>
</dbReference>
<dbReference type="InterPro" id="IPR014729">
    <property type="entry name" value="Rossmann-like_a/b/a_fold"/>
</dbReference>
<evidence type="ECO:0000313" key="13">
    <source>
        <dbReference type="EMBL" id="MBB4248882.1"/>
    </source>
</evidence>
<evidence type="ECO:0000256" key="11">
    <source>
        <dbReference type="PROSITE-ProRule" id="PRU00182"/>
    </source>
</evidence>
<dbReference type="InterPro" id="IPR002305">
    <property type="entry name" value="aa-tRNA-synth_Ic"/>
</dbReference>
<keyword evidence="4 10" id="KW-0547">Nucleotide-binding</keyword>
<comment type="subunit">
    <text evidence="1 10">Homodimer.</text>
</comment>
<dbReference type="PANTHER" id="PTHR11766:SF1">
    <property type="entry name" value="TYROSINE--TRNA LIGASE"/>
    <property type="match status" value="1"/>
</dbReference>
<feature type="binding site" evidence="10">
    <location>
        <position position="229"/>
    </location>
    <ligand>
        <name>ATP</name>
        <dbReference type="ChEBI" id="CHEBI:30616"/>
    </ligand>
</feature>
<dbReference type="AlphaFoldDB" id="A0A840GKC1"/>
<comment type="caution">
    <text evidence="13">The sequence shown here is derived from an EMBL/GenBank/DDBJ whole genome shotgun (WGS) entry which is preliminary data.</text>
</comment>
<sequence length="400" mass="44064">MIDVESSLALIKRGAEELLVEAELVEKLKSGRPLRIKAGFDPTAPDLHLGHTVLLNKLRHFQELGHHVMFLIGDFTGMIGDPSGKNTTRPPLTREQILENAKTYQEQVFKILDPQLTEICFNSAWIEPLGAAGMLRLASTHTVARMLERDDFAKRYAGGQPIAIHEFLYPLCQGYDSVAMRADVELGGTDQKFNLLVGRELQKHYGQAPQCVLMMPLLVGLDGVNKMSKSLGNYVGISEAPREIFGKLMSVSDELMWRYYELLSFRSLAEIAALRGEVREGRNPRDAKVALAQEIVARFHGQQAADDALSDFEARFRHGGVPDDIDEVSLSGAGPWPLAQVLKQAGLSASTSEALRMIDQGGVRVDGEKISDRGLVLAGSGPFVLQVGKRRFARISFVSL</sequence>
<dbReference type="NCBIfam" id="TIGR00234">
    <property type="entry name" value="tyrS"/>
    <property type="match status" value="1"/>
</dbReference>
<dbReference type="GO" id="GO:0004831">
    <property type="term" value="F:tyrosine-tRNA ligase activity"/>
    <property type="evidence" value="ECO:0007669"/>
    <property type="project" value="UniProtKB-UniRule"/>
</dbReference>
<dbReference type="CDD" id="cd00805">
    <property type="entry name" value="TyrRS_core"/>
    <property type="match status" value="1"/>
</dbReference>
<dbReference type="InterPro" id="IPR001412">
    <property type="entry name" value="aa-tRNA-synth_I_CS"/>
</dbReference>
<dbReference type="SUPFAM" id="SSF52374">
    <property type="entry name" value="Nucleotidylyl transferase"/>
    <property type="match status" value="1"/>
</dbReference>
<comment type="subcellular location">
    <subcellularLocation>
        <location evidence="10">Cytoplasm</location>
    </subcellularLocation>
</comment>
<dbReference type="InterPro" id="IPR002307">
    <property type="entry name" value="Tyr-tRNA-ligase"/>
</dbReference>
<name>A0A840GKC1_RHOTE</name>
<dbReference type="Pfam" id="PF01479">
    <property type="entry name" value="S4"/>
    <property type="match status" value="1"/>
</dbReference>
<evidence type="ECO:0000256" key="4">
    <source>
        <dbReference type="ARBA" id="ARBA00022741"/>
    </source>
</evidence>
<keyword evidence="5 10" id="KW-0067">ATP-binding</keyword>
<comment type="catalytic activity">
    <reaction evidence="9 10">
        <text>tRNA(Tyr) + L-tyrosine + ATP = L-tyrosyl-tRNA(Tyr) + AMP + diphosphate + H(+)</text>
        <dbReference type="Rhea" id="RHEA:10220"/>
        <dbReference type="Rhea" id="RHEA-COMP:9706"/>
        <dbReference type="Rhea" id="RHEA-COMP:9707"/>
        <dbReference type="ChEBI" id="CHEBI:15378"/>
        <dbReference type="ChEBI" id="CHEBI:30616"/>
        <dbReference type="ChEBI" id="CHEBI:33019"/>
        <dbReference type="ChEBI" id="CHEBI:58315"/>
        <dbReference type="ChEBI" id="CHEBI:78442"/>
        <dbReference type="ChEBI" id="CHEBI:78536"/>
        <dbReference type="ChEBI" id="CHEBI:456215"/>
        <dbReference type="EC" id="6.1.1.1"/>
    </reaction>
</comment>
<keyword evidence="2 10" id="KW-0963">Cytoplasm</keyword>
<evidence type="ECO:0000256" key="9">
    <source>
        <dbReference type="ARBA" id="ARBA00048248"/>
    </source>
</evidence>
<dbReference type="GO" id="GO:0003723">
    <property type="term" value="F:RNA binding"/>
    <property type="evidence" value="ECO:0007669"/>
    <property type="project" value="UniProtKB-KW"/>
</dbReference>
<evidence type="ECO:0000256" key="3">
    <source>
        <dbReference type="ARBA" id="ARBA00022598"/>
    </source>
</evidence>
<evidence type="ECO:0000256" key="5">
    <source>
        <dbReference type="ARBA" id="ARBA00022840"/>
    </source>
</evidence>
<keyword evidence="6 11" id="KW-0694">RNA-binding</keyword>
<evidence type="ECO:0000256" key="8">
    <source>
        <dbReference type="ARBA" id="ARBA00023146"/>
    </source>
</evidence>
<dbReference type="InterPro" id="IPR024088">
    <property type="entry name" value="Tyr-tRNA-ligase_bac-type"/>
</dbReference>
<protein>
    <recommendedName>
        <fullName evidence="10">Tyrosine--tRNA ligase</fullName>
        <ecNumber evidence="10">6.1.1.1</ecNumber>
    </recommendedName>
    <alternativeName>
        <fullName evidence="10">Tyrosyl-tRNA synthetase</fullName>
        <shortName evidence="10">TyrRS</shortName>
    </alternativeName>
</protein>
<evidence type="ECO:0000256" key="7">
    <source>
        <dbReference type="ARBA" id="ARBA00022917"/>
    </source>
</evidence>
<dbReference type="PANTHER" id="PTHR11766">
    <property type="entry name" value="TYROSYL-TRNA SYNTHETASE"/>
    <property type="match status" value="1"/>
</dbReference>
<dbReference type="FunFam" id="3.10.290.10:FF:000022">
    <property type="entry name" value="Tyrosine--tRNA ligase"/>
    <property type="match status" value="1"/>
</dbReference>
<organism evidence="13 14">
    <name type="scientific">Rhodocyclus tenuis</name>
    <name type="common">Rhodospirillum tenue</name>
    <dbReference type="NCBI Taxonomy" id="1066"/>
    <lineage>
        <taxon>Bacteria</taxon>
        <taxon>Pseudomonadati</taxon>
        <taxon>Pseudomonadota</taxon>
        <taxon>Betaproteobacteria</taxon>
        <taxon>Rhodocyclales</taxon>
        <taxon>Rhodocyclaceae</taxon>
        <taxon>Rhodocyclus</taxon>
    </lineage>
</organism>
<evidence type="ECO:0000256" key="2">
    <source>
        <dbReference type="ARBA" id="ARBA00022490"/>
    </source>
</evidence>
<dbReference type="InterPro" id="IPR036986">
    <property type="entry name" value="S4_RNA-bd_sf"/>
</dbReference>
<reference evidence="13 14" key="1">
    <citation type="submission" date="2020-08" db="EMBL/GenBank/DDBJ databases">
        <title>Genome sequencing of Purple Non-Sulfur Bacteria from various extreme environments.</title>
        <authorList>
            <person name="Mayer M."/>
        </authorList>
    </citation>
    <scope>NUCLEOTIDE SEQUENCE [LARGE SCALE GENOMIC DNA]</scope>
    <source>
        <strain evidence="13 14">2761</strain>
    </source>
</reference>
<dbReference type="SUPFAM" id="SSF55174">
    <property type="entry name" value="Alpha-L RNA-binding motif"/>
    <property type="match status" value="1"/>
</dbReference>
<dbReference type="EC" id="6.1.1.1" evidence="10"/>
<dbReference type="RefSeq" id="WP_153117751.1">
    <property type="nucleotide sequence ID" value="NZ_JACIGE010000014.1"/>
</dbReference>
<comment type="similarity">
    <text evidence="10">Belongs to the class-I aminoacyl-tRNA synthetase family. TyrS type 2 subfamily.</text>
</comment>
<dbReference type="Proteomes" id="UP000587070">
    <property type="component" value="Unassembled WGS sequence"/>
</dbReference>
<gene>
    <name evidence="10" type="primary">tyrS</name>
    <name evidence="13" type="ORF">GGD90_003282</name>
</gene>
<dbReference type="Gene3D" id="1.10.240.10">
    <property type="entry name" value="Tyrosyl-Transfer RNA Synthetase"/>
    <property type="match status" value="1"/>
</dbReference>
<evidence type="ECO:0000256" key="10">
    <source>
        <dbReference type="HAMAP-Rule" id="MF_02007"/>
    </source>
</evidence>
<feature type="short sequence motif" description="'KMSKS' region" evidence="10">
    <location>
        <begin position="226"/>
        <end position="230"/>
    </location>
</feature>
<dbReference type="CDD" id="cd00165">
    <property type="entry name" value="S4"/>
    <property type="match status" value="1"/>
</dbReference>
<dbReference type="GO" id="GO:0006437">
    <property type="term" value="P:tyrosyl-tRNA aminoacylation"/>
    <property type="evidence" value="ECO:0007669"/>
    <property type="project" value="UniProtKB-UniRule"/>
</dbReference>
<dbReference type="OrthoDB" id="9804243at2"/>
<dbReference type="InterPro" id="IPR024108">
    <property type="entry name" value="Tyr-tRNA-ligase_bac_2"/>
</dbReference>
<dbReference type="PROSITE" id="PS50889">
    <property type="entry name" value="S4"/>
    <property type="match status" value="1"/>
</dbReference>
<feature type="domain" description="RNA-binding S4" evidence="12">
    <location>
        <begin position="336"/>
        <end position="394"/>
    </location>
</feature>
<dbReference type="FunFam" id="3.40.50.620:FF:000061">
    <property type="entry name" value="Tyrosine--tRNA ligase"/>
    <property type="match status" value="1"/>
</dbReference>
<dbReference type="Pfam" id="PF00579">
    <property type="entry name" value="tRNA-synt_1b"/>
    <property type="match status" value="1"/>
</dbReference>
<dbReference type="SMART" id="SM00363">
    <property type="entry name" value="S4"/>
    <property type="match status" value="1"/>
</dbReference>
<keyword evidence="8 10" id="KW-0030">Aminoacyl-tRNA synthetase</keyword>
<dbReference type="EMBL" id="JACIGE010000014">
    <property type="protein sequence ID" value="MBB4248882.1"/>
    <property type="molecule type" value="Genomic_DNA"/>
</dbReference>